<feature type="non-terminal residue" evidence="2">
    <location>
        <position position="147"/>
    </location>
</feature>
<gene>
    <name evidence="2" type="ORF">FJZ00_11420</name>
</gene>
<dbReference type="Gene3D" id="3.30.700.10">
    <property type="entry name" value="Glycoprotein, Type 4 Pilin"/>
    <property type="match status" value="1"/>
</dbReference>
<comment type="caution">
    <text evidence="2">The sequence shown here is derived from an EMBL/GenBank/DDBJ whole genome shotgun (WGS) entry which is preliminary data.</text>
</comment>
<evidence type="ECO:0000256" key="1">
    <source>
        <dbReference type="SAM" id="MobiDB-lite"/>
    </source>
</evidence>
<evidence type="ECO:0000313" key="3">
    <source>
        <dbReference type="Proteomes" id="UP000703893"/>
    </source>
</evidence>
<dbReference type="Proteomes" id="UP000703893">
    <property type="component" value="Unassembled WGS sequence"/>
</dbReference>
<name>A0A937X7I4_9BACT</name>
<evidence type="ECO:0000313" key="2">
    <source>
        <dbReference type="EMBL" id="MBM3275755.1"/>
    </source>
</evidence>
<protein>
    <submittedName>
        <fullName evidence="2">Type II secretion system protein</fullName>
    </submittedName>
</protein>
<dbReference type="EMBL" id="VGJX01000707">
    <property type="protein sequence ID" value="MBM3275755.1"/>
    <property type="molecule type" value="Genomic_DNA"/>
</dbReference>
<feature type="region of interest" description="Disordered" evidence="1">
    <location>
        <begin position="123"/>
        <end position="147"/>
    </location>
</feature>
<feature type="compositionally biased region" description="Polar residues" evidence="1">
    <location>
        <begin position="128"/>
        <end position="147"/>
    </location>
</feature>
<proteinExistence type="predicted"/>
<accession>A0A937X7I4</accession>
<dbReference type="AlphaFoldDB" id="A0A937X7I4"/>
<sequence>MYVIMRKQRRQHGISMFETLYVTAMLGLLFSVVGGKFEAARDKANNAKVQNYTHGIQIAVEQYCVDSGGNYPESAKEFASKVVGDPHYAPAAVWPYAPWNTRQTAGSAWSAASASVPMGTTIGAGSAENPTSPTHYGAISYSQPLTG</sequence>
<reference evidence="2 3" key="1">
    <citation type="submission" date="2019-03" db="EMBL/GenBank/DDBJ databases">
        <title>Lake Tanganyika Metagenome-Assembled Genomes (MAGs).</title>
        <authorList>
            <person name="Tran P."/>
        </authorList>
    </citation>
    <scope>NUCLEOTIDE SEQUENCE [LARGE SCALE GENOMIC DNA]</scope>
    <source>
        <strain evidence="2">K_DeepCast_65m_m2_236</strain>
    </source>
</reference>
<organism evidence="2 3">
    <name type="scientific">Candidatus Tanganyikabacteria bacterium</name>
    <dbReference type="NCBI Taxonomy" id="2961651"/>
    <lineage>
        <taxon>Bacteria</taxon>
        <taxon>Bacillati</taxon>
        <taxon>Candidatus Sericytochromatia</taxon>
        <taxon>Candidatus Tanganyikabacteria</taxon>
    </lineage>
</organism>